<protein>
    <submittedName>
        <fullName evidence="1 3">Uncharacterized protein</fullName>
    </submittedName>
</protein>
<evidence type="ECO:0000313" key="1">
    <source>
        <dbReference type="EMBL" id="VDO06761.1"/>
    </source>
</evidence>
<reference evidence="1 2" key="2">
    <citation type="submission" date="2018-11" db="EMBL/GenBank/DDBJ databases">
        <authorList>
            <consortium name="Pathogen Informatics"/>
        </authorList>
    </citation>
    <scope>NUCLEOTIDE SEQUENCE [LARGE SCALE GENOMIC DNA]</scope>
</reference>
<proteinExistence type="predicted"/>
<dbReference type="AlphaFoldDB" id="A0A0R3Q378"/>
<accession>A0A0R3Q378</accession>
<keyword evidence="2" id="KW-1185">Reference proteome</keyword>
<evidence type="ECO:0000313" key="2">
    <source>
        <dbReference type="Proteomes" id="UP000280834"/>
    </source>
</evidence>
<name>A0A0R3Q378_9BILA</name>
<sequence>MGECLFLPALIDRGRGFHRLCSLSFLTDSCAVTIINHNFGKVLFFGKVFSNFYYRHFCSLYDL</sequence>
<evidence type="ECO:0000313" key="3">
    <source>
        <dbReference type="WBParaSite" id="BTMF_0000074001-mRNA-1"/>
    </source>
</evidence>
<reference evidence="3" key="1">
    <citation type="submission" date="2017-02" db="UniProtKB">
        <authorList>
            <consortium name="WormBaseParasite"/>
        </authorList>
    </citation>
    <scope>IDENTIFICATION</scope>
</reference>
<dbReference type="EMBL" id="UZAG01000038">
    <property type="protein sequence ID" value="VDO06761.1"/>
    <property type="molecule type" value="Genomic_DNA"/>
</dbReference>
<dbReference type="Proteomes" id="UP000280834">
    <property type="component" value="Unassembled WGS sequence"/>
</dbReference>
<gene>
    <name evidence="1" type="ORF">BTMF_LOCUS110</name>
</gene>
<organism evidence="3">
    <name type="scientific">Brugia timori</name>
    <dbReference type="NCBI Taxonomy" id="42155"/>
    <lineage>
        <taxon>Eukaryota</taxon>
        <taxon>Metazoa</taxon>
        <taxon>Ecdysozoa</taxon>
        <taxon>Nematoda</taxon>
        <taxon>Chromadorea</taxon>
        <taxon>Rhabditida</taxon>
        <taxon>Spirurina</taxon>
        <taxon>Spiruromorpha</taxon>
        <taxon>Filarioidea</taxon>
        <taxon>Onchocercidae</taxon>
        <taxon>Brugia</taxon>
    </lineage>
</organism>
<dbReference type="WBParaSite" id="BTMF_0000074001-mRNA-1">
    <property type="protein sequence ID" value="BTMF_0000074001-mRNA-1"/>
    <property type="gene ID" value="BTMF_0000074001"/>
</dbReference>